<dbReference type="PROSITE" id="PS50240">
    <property type="entry name" value="TRYPSIN_DOM"/>
    <property type="match status" value="1"/>
</dbReference>
<dbReference type="InterPro" id="IPR018114">
    <property type="entry name" value="TRYPSIN_HIS"/>
</dbReference>
<dbReference type="InterPro" id="IPR001254">
    <property type="entry name" value="Trypsin_dom"/>
</dbReference>
<evidence type="ECO:0000256" key="1">
    <source>
        <dbReference type="ARBA" id="ARBA00023157"/>
    </source>
</evidence>
<dbReference type="Gene3D" id="2.40.10.10">
    <property type="entry name" value="Trypsin-like serine proteases"/>
    <property type="match status" value="2"/>
</dbReference>
<dbReference type="PRINTS" id="PR00722">
    <property type="entry name" value="CHYMOTRYPSIN"/>
</dbReference>
<keyword evidence="2" id="KW-0732">Signal</keyword>
<dbReference type="InterPro" id="IPR009003">
    <property type="entry name" value="Peptidase_S1_PA"/>
</dbReference>
<sequence length="251" mass="26922">MRQPYALLFILLSALGAAFGSVQTVRAEPLPALAGALRAQWVAVGLVNTAGFRDKSSCTGTLIAPDLVLTAAHCVSAVLQRNRTRHFVAGWDRGSFAAHRLSKRIDIHPDYAGEQGDDKVRHDIAVIQLSTPIEVGDVTPHALRKPDSRTVQNLAVLGYHRKRPHVINGRFDCAKQAGSDAERLLLDCEVIAGNSGGPVLARGGDGWMVIGVISARLNATPPRSIAVPIDDWVLSHWRAAMARATPGQSDP</sequence>
<dbReference type="InterPro" id="IPR001314">
    <property type="entry name" value="Peptidase_S1A"/>
</dbReference>
<dbReference type="PROSITE" id="PS00134">
    <property type="entry name" value="TRYPSIN_HIS"/>
    <property type="match status" value="1"/>
</dbReference>
<evidence type="ECO:0000256" key="2">
    <source>
        <dbReference type="SAM" id="SignalP"/>
    </source>
</evidence>
<dbReference type="EMBL" id="CP143423">
    <property type="protein sequence ID" value="WVX48214.1"/>
    <property type="molecule type" value="Genomic_DNA"/>
</dbReference>
<name>A0ABZ2BQE1_9RHOB</name>
<evidence type="ECO:0000313" key="5">
    <source>
        <dbReference type="Proteomes" id="UP001318682"/>
    </source>
</evidence>
<evidence type="ECO:0000259" key="3">
    <source>
        <dbReference type="PROSITE" id="PS50240"/>
    </source>
</evidence>
<dbReference type="PANTHER" id="PTHR24256">
    <property type="entry name" value="TRYPTASE-RELATED"/>
    <property type="match status" value="1"/>
</dbReference>
<dbReference type="RefSeq" id="WP_222869378.1">
    <property type="nucleotide sequence ID" value="NZ_CP143423.1"/>
</dbReference>
<gene>
    <name evidence="4" type="ORF">ROLI_012930</name>
</gene>
<dbReference type="Pfam" id="PF00089">
    <property type="entry name" value="Trypsin"/>
    <property type="match status" value="1"/>
</dbReference>
<dbReference type="SUPFAM" id="SSF50494">
    <property type="entry name" value="Trypsin-like serine proteases"/>
    <property type="match status" value="1"/>
</dbReference>
<dbReference type="Proteomes" id="UP001318682">
    <property type="component" value="Chromosome"/>
</dbReference>
<proteinExistence type="predicted"/>
<dbReference type="SMART" id="SM00020">
    <property type="entry name" value="Tryp_SPc"/>
    <property type="match status" value="1"/>
</dbReference>
<accession>A0ABZ2BQE1</accession>
<feature type="chain" id="PRO_5045545637" description="Peptidase S1 domain-containing protein" evidence="2">
    <location>
        <begin position="28"/>
        <end position="251"/>
    </location>
</feature>
<dbReference type="InterPro" id="IPR043504">
    <property type="entry name" value="Peptidase_S1_PA_chymotrypsin"/>
</dbReference>
<feature type="signal peptide" evidence="2">
    <location>
        <begin position="1"/>
        <end position="27"/>
    </location>
</feature>
<evidence type="ECO:0000313" key="4">
    <source>
        <dbReference type="EMBL" id="WVX48214.1"/>
    </source>
</evidence>
<protein>
    <recommendedName>
        <fullName evidence="3">Peptidase S1 domain-containing protein</fullName>
    </recommendedName>
</protein>
<reference evidence="5" key="1">
    <citation type="submission" date="2024-01" db="EMBL/GenBank/DDBJ databases">
        <title>Roseobacter fucihabitans sp. nov., isolated from the brown alga Fucus spiralis.</title>
        <authorList>
            <person name="Hahnke S."/>
            <person name="Berger M."/>
            <person name="Schlingloff A."/>
            <person name="Athale I."/>
            <person name="Neumann-Schaal M."/>
            <person name="Adenaya A."/>
            <person name="Poehlein A."/>
            <person name="Daniel R."/>
            <person name="Pertersen J."/>
            <person name="Brinkhoff T."/>
        </authorList>
    </citation>
    <scope>NUCLEOTIDE SEQUENCE [LARGE SCALE GENOMIC DNA]</scope>
    <source>
        <strain evidence="5">B14</strain>
    </source>
</reference>
<keyword evidence="1" id="KW-1015">Disulfide bond</keyword>
<organism evidence="4 5">
    <name type="scientific">Roseobacter fucihabitans</name>
    <dbReference type="NCBI Taxonomy" id="1537242"/>
    <lineage>
        <taxon>Bacteria</taxon>
        <taxon>Pseudomonadati</taxon>
        <taxon>Pseudomonadota</taxon>
        <taxon>Alphaproteobacteria</taxon>
        <taxon>Rhodobacterales</taxon>
        <taxon>Roseobacteraceae</taxon>
        <taxon>Roseobacter</taxon>
    </lineage>
</organism>
<feature type="domain" description="Peptidase S1" evidence="3">
    <location>
        <begin position="14"/>
        <end position="238"/>
    </location>
</feature>
<dbReference type="InterPro" id="IPR051487">
    <property type="entry name" value="Ser/Thr_Proteases_Immune/Dev"/>
</dbReference>
<keyword evidence="5" id="KW-1185">Reference proteome</keyword>